<dbReference type="InterPro" id="IPR032342">
    <property type="entry name" value="DUF4861"/>
</dbReference>
<dbReference type="PANTHER" id="PTHR33886:SF8">
    <property type="entry name" value="UNSATURATED RHAMNOGALACTURONAN HYDROLASE (EUROFUNG)"/>
    <property type="match status" value="1"/>
</dbReference>
<feature type="chain" id="PRO_5032690855" evidence="2">
    <location>
        <begin position="20"/>
        <end position="657"/>
    </location>
</feature>
<dbReference type="RefSeq" id="WP_184018086.1">
    <property type="nucleotide sequence ID" value="NZ_JACHFD010000008.1"/>
</dbReference>
<keyword evidence="2" id="KW-0732">Signal</keyword>
<keyword evidence="4" id="KW-1185">Reference proteome</keyword>
<dbReference type="Gene3D" id="1.50.10.10">
    <property type="match status" value="1"/>
</dbReference>
<sequence length="657" mass="73240">MNLFHALTLTACLIAPAWSAPSASEISTTLKKAADWQLKHPSQHPVTDWTQAPYFLGLLQLHQVTGDDRYLEAVRAFGRQASFGPGPLVIHPDDHAVMQAWLDLYEHDHDLAKLRPTLERFDALMKGLQDRPAVAESGGTFTYSWCDTLFMSPPVWTHLSQITGNPKFLDWADREWWTCVDVLYNPQEALFYRDRRFFNQRTESGRQVFWSRGNGWVIGGLVNVLNRLPSDHPSRPKYLGLYHDMMHALVKLQGTDGLWRTSLLDPEGPVGESSGSAFFTYGMAWGLNRGLLPEETFRPALHRAWDALQRCVQADGMFGFVQRIGDRPGAAGPESTEVYGTGALLLAGSEMLRGLDSSKAQPELEAWAHVTLPSRFLREAPAVRLRYVPERVDDFAFENDLVAFRAYGPALRSGAEDGGIDAWLKRVPYPVMDKWFIEDVTQLTEYQTAESTKAPEWGAKSYHEDQGEGYDAYKVGDTRGCGGISLWIDGKPANLETYTAFQILESTPERGIFELSYENRLADGRTARETKRITIELGQRLIDCESSFTVDGQPGTFEVAIGLKHQTSGAHLTAQPQAGIFSLWESIDGLGFGAGIVLDPASVITSTESGQGDQEQSLVIARTDAQGKISWSTGFAWEGQGDITTEQAWLKYLYESR</sequence>
<evidence type="ECO:0000256" key="1">
    <source>
        <dbReference type="ARBA" id="ARBA00022801"/>
    </source>
</evidence>
<dbReference type="PANTHER" id="PTHR33886">
    <property type="entry name" value="UNSATURATED RHAMNOGALACTURONAN HYDROLASE (EUROFUNG)"/>
    <property type="match status" value="1"/>
</dbReference>
<dbReference type="SUPFAM" id="SSF48208">
    <property type="entry name" value="Six-hairpin glycosidases"/>
    <property type="match status" value="1"/>
</dbReference>
<accession>A0A840V7X8</accession>
<evidence type="ECO:0000256" key="2">
    <source>
        <dbReference type="SAM" id="SignalP"/>
    </source>
</evidence>
<organism evidence="3 4">
    <name type="scientific">Haloferula luteola</name>
    <dbReference type="NCBI Taxonomy" id="595692"/>
    <lineage>
        <taxon>Bacteria</taxon>
        <taxon>Pseudomonadati</taxon>
        <taxon>Verrucomicrobiota</taxon>
        <taxon>Verrucomicrobiia</taxon>
        <taxon>Verrucomicrobiales</taxon>
        <taxon>Verrucomicrobiaceae</taxon>
        <taxon>Haloferula</taxon>
    </lineage>
</organism>
<dbReference type="EMBL" id="JACHFD010000008">
    <property type="protein sequence ID" value="MBB5351694.1"/>
    <property type="molecule type" value="Genomic_DNA"/>
</dbReference>
<dbReference type="InterPro" id="IPR012341">
    <property type="entry name" value="6hp_glycosidase-like_sf"/>
</dbReference>
<gene>
    <name evidence="3" type="ORF">HNR46_001933</name>
</gene>
<evidence type="ECO:0000313" key="4">
    <source>
        <dbReference type="Proteomes" id="UP000557717"/>
    </source>
</evidence>
<dbReference type="Proteomes" id="UP000557717">
    <property type="component" value="Unassembled WGS sequence"/>
</dbReference>
<reference evidence="3 4" key="1">
    <citation type="submission" date="2020-08" db="EMBL/GenBank/DDBJ databases">
        <title>Genomic Encyclopedia of Type Strains, Phase IV (KMG-IV): sequencing the most valuable type-strain genomes for metagenomic binning, comparative biology and taxonomic classification.</title>
        <authorList>
            <person name="Goeker M."/>
        </authorList>
    </citation>
    <scope>NUCLEOTIDE SEQUENCE [LARGE SCALE GENOMIC DNA]</scope>
    <source>
        <strain evidence="3 4">YC6886</strain>
    </source>
</reference>
<name>A0A840V7X8_9BACT</name>
<dbReference type="InterPro" id="IPR008928">
    <property type="entry name" value="6-hairpin_glycosidase_sf"/>
</dbReference>
<evidence type="ECO:0000313" key="3">
    <source>
        <dbReference type="EMBL" id="MBB5351694.1"/>
    </source>
</evidence>
<dbReference type="GO" id="GO:0016787">
    <property type="term" value="F:hydrolase activity"/>
    <property type="evidence" value="ECO:0007669"/>
    <property type="project" value="UniProtKB-KW"/>
</dbReference>
<comment type="caution">
    <text evidence="3">The sequence shown here is derived from an EMBL/GenBank/DDBJ whole genome shotgun (WGS) entry which is preliminary data.</text>
</comment>
<proteinExistence type="predicted"/>
<protein>
    <submittedName>
        <fullName evidence="3">Rhamnogalacturonyl hydrolase YesR</fullName>
    </submittedName>
</protein>
<dbReference type="Pfam" id="PF07470">
    <property type="entry name" value="Glyco_hydro_88"/>
    <property type="match status" value="1"/>
</dbReference>
<feature type="signal peptide" evidence="2">
    <location>
        <begin position="1"/>
        <end position="19"/>
    </location>
</feature>
<keyword evidence="1 3" id="KW-0378">Hydrolase</keyword>
<dbReference type="GO" id="GO:0005975">
    <property type="term" value="P:carbohydrate metabolic process"/>
    <property type="evidence" value="ECO:0007669"/>
    <property type="project" value="InterPro"/>
</dbReference>
<dbReference type="Pfam" id="PF16153">
    <property type="entry name" value="DUF4861"/>
    <property type="match status" value="1"/>
</dbReference>
<dbReference type="AlphaFoldDB" id="A0A840V7X8"/>
<dbReference type="InterPro" id="IPR052043">
    <property type="entry name" value="PolySaccharide_Degr_Enz"/>
</dbReference>
<dbReference type="InterPro" id="IPR010905">
    <property type="entry name" value="Glyco_hydro_88"/>
</dbReference>